<proteinExistence type="inferred from homology"/>
<evidence type="ECO:0000313" key="8">
    <source>
        <dbReference type="Proteomes" id="UP000733379"/>
    </source>
</evidence>
<dbReference type="PANTHER" id="PTHR30532">
    <property type="entry name" value="IRON III DICITRATE-BINDING PERIPLASMIC PROTEIN"/>
    <property type="match status" value="1"/>
</dbReference>
<feature type="region of interest" description="Disordered" evidence="5">
    <location>
        <begin position="130"/>
        <end position="152"/>
    </location>
</feature>
<comment type="similarity">
    <text evidence="2">Belongs to the bacterial solute-binding protein 8 family.</text>
</comment>
<dbReference type="PANTHER" id="PTHR30532:SF25">
    <property type="entry name" value="IRON(III) DICITRATE-BINDING PERIPLASMIC PROTEIN"/>
    <property type="match status" value="1"/>
</dbReference>
<dbReference type="Pfam" id="PF01497">
    <property type="entry name" value="Peripla_BP_2"/>
    <property type="match status" value="1"/>
</dbReference>
<dbReference type="Gene3D" id="3.40.50.1980">
    <property type="entry name" value="Nitrogenase molybdenum iron protein domain"/>
    <property type="match status" value="2"/>
</dbReference>
<sequence length="380" mass="38693">MPVIEVFRARNTKPRDRAHARRLRAGCLLLAITVATLTACGNGSSDNAGSIVRTTTNVAGADVVGLERDTAKACPLPSEPDQATGTHAVTTPSGVVQVPADPKRIVVLDTAALDAVCALGLWQRVQGATASPQTAEPANPGSQPSPAVPGSAPEPSYLGYGLQILPDVGAVGSPDVAKISARQPDLILGTVGDGSADALRGVAPTVLIGKDSSWQASFSAFAAALGRSGAGAKAVADYHAEAQAAGAAVAAKLSQLSVLRFDAADTQVQGDNSFAGAVLADADVQRPTAQRGPSFTVSGVSTADDRHKVEGDAIFVMFDGSDGLSHGKKVMGGDDWKKLGAVSDNRTFVVDNTVWHGSGITAARAILEDLRTNLNGYVGG</sequence>
<dbReference type="InterPro" id="IPR002491">
    <property type="entry name" value="ABC_transptr_periplasmic_BD"/>
</dbReference>
<keyword evidence="3" id="KW-0813">Transport</keyword>
<evidence type="ECO:0000256" key="3">
    <source>
        <dbReference type="ARBA" id="ARBA00022448"/>
    </source>
</evidence>
<feature type="domain" description="Fe/B12 periplasmic-binding" evidence="6">
    <location>
        <begin position="104"/>
        <end position="378"/>
    </location>
</feature>
<dbReference type="PROSITE" id="PS50983">
    <property type="entry name" value="FE_B12_PBP"/>
    <property type="match status" value="1"/>
</dbReference>
<evidence type="ECO:0000259" key="6">
    <source>
        <dbReference type="PROSITE" id="PS50983"/>
    </source>
</evidence>
<evidence type="ECO:0000313" key="7">
    <source>
        <dbReference type="EMBL" id="MBU3066496.1"/>
    </source>
</evidence>
<keyword evidence="4" id="KW-0732">Signal</keyword>
<keyword evidence="8" id="KW-1185">Reference proteome</keyword>
<evidence type="ECO:0000256" key="2">
    <source>
        <dbReference type="ARBA" id="ARBA00008814"/>
    </source>
</evidence>
<feature type="compositionally biased region" description="Polar residues" evidence="5">
    <location>
        <begin position="130"/>
        <end position="145"/>
    </location>
</feature>
<accession>A0ABS6B9S9</accession>
<evidence type="ECO:0000256" key="1">
    <source>
        <dbReference type="ARBA" id="ARBA00004196"/>
    </source>
</evidence>
<evidence type="ECO:0000256" key="5">
    <source>
        <dbReference type="SAM" id="MobiDB-lite"/>
    </source>
</evidence>
<comment type="subcellular location">
    <subcellularLocation>
        <location evidence="1">Cell envelope</location>
    </subcellularLocation>
</comment>
<dbReference type="EMBL" id="JAHKNI010000014">
    <property type="protein sequence ID" value="MBU3066496.1"/>
    <property type="molecule type" value="Genomic_DNA"/>
</dbReference>
<reference evidence="7 8" key="1">
    <citation type="submission" date="2021-06" db="EMBL/GenBank/DDBJ databases">
        <title>Actinomycetes sequencing.</title>
        <authorList>
            <person name="Shan Q."/>
        </authorList>
    </citation>
    <scope>NUCLEOTIDE SEQUENCE [LARGE SCALE GENOMIC DNA]</scope>
    <source>
        <strain evidence="7 8">NEAU-G5</strain>
    </source>
</reference>
<name>A0ABS6B9S9_9NOCA</name>
<protein>
    <submittedName>
        <fullName evidence="7">ABC transporter substrate-binding protein</fullName>
    </submittedName>
</protein>
<gene>
    <name evidence="7" type="ORF">KO481_33865</name>
</gene>
<dbReference type="Proteomes" id="UP000733379">
    <property type="component" value="Unassembled WGS sequence"/>
</dbReference>
<evidence type="ECO:0000256" key="4">
    <source>
        <dbReference type="ARBA" id="ARBA00022729"/>
    </source>
</evidence>
<comment type="caution">
    <text evidence="7">The sequence shown here is derived from an EMBL/GenBank/DDBJ whole genome shotgun (WGS) entry which is preliminary data.</text>
</comment>
<dbReference type="RefSeq" id="WP_215922559.1">
    <property type="nucleotide sequence ID" value="NZ_JAHKNI010000014.1"/>
</dbReference>
<dbReference type="SUPFAM" id="SSF53807">
    <property type="entry name" value="Helical backbone' metal receptor"/>
    <property type="match status" value="1"/>
</dbReference>
<dbReference type="InterPro" id="IPR051313">
    <property type="entry name" value="Bact_iron-sidero_bind"/>
</dbReference>
<organism evidence="7 8">
    <name type="scientific">Nocardia albiluteola</name>
    <dbReference type="NCBI Taxonomy" id="2842303"/>
    <lineage>
        <taxon>Bacteria</taxon>
        <taxon>Bacillati</taxon>
        <taxon>Actinomycetota</taxon>
        <taxon>Actinomycetes</taxon>
        <taxon>Mycobacteriales</taxon>
        <taxon>Nocardiaceae</taxon>
        <taxon>Nocardia</taxon>
    </lineage>
</organism>